<dbReference type="Proteomes" id="UP000255317">
    <property type="component" value="Unassembled WGS sequence"/>
</dbReference>
<proteinExistence type="predicted"/>
<dbReference type="InterPro" id="IPR026265">
    <property type="entry name" value="LptC"/>
</dbReference>
<evidence type="ECO:0000313" key="1">
    <source>
        <dbReference type="EMBL" id="RDK89075.1"/>
    </source>
</evidence>
<dbReference type="EMBL" id="QRAO01000001">
    <property type="protein sequence ID" value="RDK89075.1"/>
    <property type="molecule type" value="Genomic_DNA"/>
</dbReference>
<keyword evidence="2" id="KW-1185">Reference proteome</keyword>
<accession>A0A370QL25</accession>
<name>A0A370QL25_9FLAO</name>
<reference evidence="1 2" key="1">
    <citation type="submission" date="2018-07" db="EMBL/GenBank/DDBJ databases">
        <title>Genomic Encyclopedia of Type Strains, Phase IV (KMG-IV): sequencing the most valuable type-strain genomes for metagenomic binning, comparative biology and taxonomic classification.</title>
        <authorList>
            <person name="Goeker M."/>
        </authorList>
    </citation>
    <scope>NUCLEOTIDE SEQUENCE [LARGE SCALE GENOMIC DNA]</scope>
    <source>
        <strain evidence="1 2">DSM 101478</strain>
    </source>
</reference>
<gene>
    <name evidence="1" type="ORF">C8D94_101955</name>
</gene>
<dbReference type="NCBIfam" id="TIGR04409">
    <property type="entry name" value="LptC_YrbK"/>
    <property type="match status" value="1"/>
</dbReference>
<organism evidence="1 2">
    <name type="scientific">Marinirhabdus gelatinilytica</name>
    <dbReference type="NCBI Taxonomy" id="1703343"/>
    <lineage>
        <taxon>Bacteria</taxon>
        <taxon>Pseudomonadati</taxon>
        <taxon>Bacteroidota</taxon>
        <taxon>Flavobacteriia</taxon>
        <taxon>Flavobacteriales</taxon>
        <taxon>Flavobacteriaceae</taxon>
    </lineage>
</organism>
<dbReference type="RefSeq" id="WP_115122718.1">
    <property type="nucleotide sequence ID" value="NZ_QRAO01000001.1"/>
</dbReference>
<evidence type="ECO:0000313" key="2">
    <source>
        <dbReference type="Proteomes" id="UP000255317"/>
    </source>
</evidence>
<dbReference type="GO" id="GO:0015221">
    <property type="term" value="F:lipopolysaccharide transmembrane transporter activity"/>
    <property type="evidence" value="ECO:0007669"/>
    <property type="project" value="InterPro"/>
</dbReference>
<protein>
    <submittedName>
        <fullName evidence="1">LPS export ABC transporter protein LptC</fullName>
    </submittedName>
</protein>
<dbReference type="GO" id="GO:0005886">
    <property type="term" value="C:plasma membrane"/>
    <property type="evidence" value="ECO:0007669"/>
    <property type="project" value="InterPro"/>
</dbReference>
<sequence>MYIKLHSIISVMAIVFAITLFSCEGNYNKVQQLQQADNLPLGEGKGVNLKYTDSGTVVANLKAPEFHDFGNKEFPYKEFPKGVELYFWEDGKMSTVFSDYAIQYDETGLVDLRENVVVVTSDSVVLKAQQLYWDQSRQWVFTDQPYQIQLKDGSVNNGASFDSNQDFTTFISRNNQGTQLIDKNKLEDDQ</sequence>
<dbReference type="AlphaFoldDB" id="A0A370QL25"/>
<dbReference type="OrthoDB" id="1427074at2"/>
<dbReference type="PROSITE" id="PS51257">
    <property type="entry name" value="PROKAR_LIPOPROTEIN"/>
    <property type="match status" value="1"/>
</dbReference>
<comment type="caution">
    <text evidence="1">The sequence shown here is derived from an EMBL/GenBank/DDBJ whole genome shotgun (WGS) entry which is preliminary data.</text>
</comment>